<comment type="caution">
    <text evidence="9">The sequence shown here is derived from an EMBL/GenBank/DDBJ whole genome shotgun (WGS) entry which is preliminary data.</text>
</comment>
<organism evidence="9 10">
    <name type="scientific">Sphingobacterium alkalisoli</name>
    <dbReference type="NCBI Taxonomy" id="1874115"/>
    <lineage>
        <taxon>Bacteria</taxon>
        <taxon>Pseudomonadati</taxon>
        <taxon>Bacteroidota</taxon>
        <taxon>Sphingobacteriia</taxon>
        <taxon>Sphingobacteriales</taxon>
        <taxon>Sphingobacteriaceae</taxon>
        <taxon>Sphingobacterium</taxon>
    </lineage>
</organism>
<keyword evidence="4" id="KW-0472">Membrane</keyword>
<evidence type="ECO:0000256" key="1">
    <source>
        <dbReference type="ARBA" id="ARBA00004442"/>
    </source>
</evidence>
<evidence type="ECO:0000256" key="3">
    <source>
        <dbReference type="ARBA" id="ARBA00022729"/>
    </source>
</evidence>
<dbReference type="InterPro" id="IPR033985">
    <property type="entry name" value="SusD-like_N"/>
</dbReference>
<dbReference type="Pfam" id="PF14322">
    <property type="entry name" value="SusD-like_3"/>
    <property type="match status" value="1"/>
</dbReference>
<dbReference type="Gene3D" id="1.25.40.390">
    <property type="match status" value="1"/>
</dbReference>
<evidence type="ECO:0000256" key="5">
    <source>
        <dbReference type="ARBA" id="ARBA00023237"/>
    </source>
</evidence>
<dbReference type="RefSeq" id="WP_136818844.1">
    <property type="nucleotide sequence ID" value="NZ_BMJX01000001.1"/>
</dbReference>
<reference evidence="9 10" key="1">
    <citation type="submission" date="2019-04" db="EMBL/GenBank/DDBJ databases">
        <title>Sphingobacterium olei sp. nov., isolated from oil-contaminated soil.</title>
        <authorList>
            <person name="Liu B."/>
        </authorList>
    </citation>
    <scope>NUCLEOTIDE SEQUENCE [LARGE SCALE GENOMIC DNA]</scope>
    <source>
        <strain evidence="9 10">Y3L14</strain>
    </source>
</reference>
<gene>
    <name evidence="9" type="ORF">FAZ19_01575</name>
</gene>
<evidence type="ECO:0000313" key="9">
    <source>
        <dbReference type="EMBL" id="TJY67976.1"/>
    </source>
</evidence>
<name>A0A4U0H8C4_9SPHI</name>
<comment type="similarity">
    <text evidence="2">Belongs to the SusD family.</text>
</comment>
<dbReference type="Proteomes" id="UP000309872">
    <property type="component" value="Unassembled WGS sequence"/>
</dbReference>
<dbReference type="OrthoDB" id="5694214at2"/>
<feature type="signal peptide" evidence="6">
    <location>
        <begin position="1"/>
        <end position="25"/>
    </location>
</feature>
<protein>
    <submittedName>
        <fullName evidence="9">RagB/SusD family nutrient uptake outer membrane protein</fullName>
    </submittedName>
</protein>
<accession>A0A4U0H8C4</accession>
<comment type="subcellular location">
    <subcellularLocation>
        <location evidence="1">Cell outer membrane</location>
    </subcellularLocation>
</comment>
<dbReference type="Pfam" id="PF07980">
    <property type="entry name" value="SusD_RagB"/>
    <property type="match status" value="1"/>
</dbReference>
<dbReference type="InterPro" id="IPR011990">
    <property type="entry name" value="TPR-like_helical_dom_sf"/>
</dbReference>
<keyword evidence="3 6" id="KW-0732">Signal</keyword>
<evidence type="ECO:0000259" key="8">
    <source>
        <dbReference type="Pfam" id="PF14322"/>
    </source>
</evidence>
<keyword evidence="10" id="KW-1185">Reference proteome</keyword>
<dbReference type="EMBL" id="SUKA01000001">
    <property type="protein sequence ID" value="TJY67976.1"/>
    <property type="molecule type" value="Genomic_DNA"/>
</dbReference>
<evidence type="ECO:0000259" key="7">
    <source>
        <dbReference type="Pfam" id="PF07980"/>
    </source>
</evidence>
<dbReference type="AlphaFoldDB" id="A0A4U0H8C4"/>
<keyword evidence="5" id="KW-0998">Cell outer membrane</keyword>
<dbReference type="InterPro" id="IPR012944">
    <property type="entry name" value="SusD_RagB_dom"/>
</dbReference>
<dbReference type="PROSITE" id="PS51257">
    <property type="entry name" value="PROKAR_LIPOPROTEIN"/>
    <property type="match status" value="1"/>
</dbReference>
<feature type="domain" description="SusD-like N-terminal" evidence="8">
    <location>
        <begin position="73"/>
        <end position="220"/>
    </location>
</feature>
<dbReference type="GO" id="GO:0009279">
    <property type="term" value="C:cell outer membrane"/>
    <property type="evidence" value="ECO:0007669"/>
    <property type="project" value="UniProtKB-SubCell"/>
</dbReference>
<feature type="domain" description="RagB/SusD" evidence="7">
    <location>
        <begin position="314"/>
        <end position="619"/>
    </location>
</feature>
<evidence type="ECO:0000256" key="4">
    <source>
        <dbReference type="ARBA" id="ARBA00023136"/>
    </source>
</evidence>
<sequence>MRLLLKKIYVVIAMASCLGMSSCNHDDWFDRESKSLITDGQLWNDPKLLNSLLANYYNRLPQLHGVFNTGGMTELDDAMWSGHRDGNWRNDFQFGDDYGRYWDYGLIRDINLSLENIDEFSTELTDIQKRQYRAELRFIRAFVYFEMVKRMGGVPIVTTQLIYDFSGDPTPLQIPRAKEHEVYDFIYQELEAIQGDLEENKASKTRANRYTILALQSRAMLYAASLAKYNNQLASPITTPGGEVGIPASMSTDYYRKSLAASKEIINGPFQLYNENADKGANFYDMLNKKTGSEVIFAKDFVTSLKVHRFAYDNIVKSLTEDNESSSTISPSLSFVESFDYLDGAKGTLRDRDESGNYIPYANLTDIFANKDARLYGTVIYPGSTFKGRTVSVQAGVALWDNGSYQFNVAPQLGQQLEDELGEEYAGGLWTGFDGPQIDAQDVSNTGFYIRKFVSDAPAASTRGTSAANWWPWFRLGEIYLNAAEAAFELEQADARGYINTLRERAGFPANSIATLTMDIIRNERRVELAFEDHRFFDLKRWRIAHLVWDGSETDPNAVVNGLYPYRVIRPGHADNGKYIYQRVRPNRFRRARFFRLANYYSSIDQTVLNNNPKIVRNPFQ</sequence>
<evidence type="ECO:0000313" key="10">
    <source>
        <dbReference type="Proteomes" id="UP000309872"/>
    </source>
</evidence>
<proteinExistence type="inferred from homology"/>
<feature type="chain" id="PRO_5020961517" evidence="6">
    <location>
        <begin position="26"/>
        <end position="621"/>
    </location>
</feature>
<dbReference type="SUPFAM" id="SSF48452">
    <property type="entry name" value="TPR-like"/>
    <property type="match status" value="1"/>
</dbReference>
<evidence type="ECO:0000256" key="6">
    <source>
        <dbReference type="SAM" id="SignalP"/>
    </source>
</evidence>
<evidence type="ECO:0000256" key="2">
    <source>
        <dbReference type="ARBA" id="ARBA00006275"/>
    </source>
</evidence>